<dbReference type="Pfam" id="PF00025">
    <property type="entry name" value="Arf"/>
    <property type="match status" value="1"/>
</dbReference>
<feature type="region of interest" description="Disordered" evidence="5">
    <location>
        <begin position="271"/>
        <end position="310"/>
    </location>
</feature>
<keyword evidence="4" id="KW-0460">Magnesium</keyword>
<feature type="binding site" evidence="4">
    <location>
        <position position="31"/>
    </location>
    <ligand>
        <name>Mg(2+)</name>
        <dbReference type="ChEBI" id="CHEBI:18420"/>
    </ligand>
</feature>
<accession>A0A9W3AQG0</accession>
<dbReference type="RefSeq" id="XP_055889506.1">
    <property type="nucleotide sequence ID" value="XM_056033531.1"/>
</dbReference>
<keyword evidence="4" id="KW-0479">Metal-binding</keyword>
<dbReference type="InterPro" id="IPR027417">
    <property type="entry name" value="P-loop_NTPase"/>
</dbReference>
<dbReference type="GO" id="GO:0003924">
    <property type="term" value="F:GTPase activity"/>
    <property type="evidence" value="ECO:0007669"/>
    <property type="project" value="InterPro"/>
</dbReference>
<gene>
    <name evidence="7 8" type="primary">LOC106062818</name>
</gene>
<reference evidence="7 8" key="1">
    <citation type="submission" date="2025-04" db="UniProtKB">
        <authorList>
            <consortium name="RefSeq"/>
        </authorList>
    </citation>
    <scope>IDENTIFICATION</scope>
</reference>
<dbReference type="SUPFAM" id="SSF52540">
    <property type="entry name" value="P-loop containing nucleoside triphosphate hydrolases"/>
    <property type="match status" value="1"/>
</dbReference>
<dbReference type="InterPro" id="IPR051995">
    <property type="entry name" value="Ciliary_GTPase"/>
</dbReference>
<feature type="region of interest" description="Disordered" evidence="5">
    <location>
        <begin position="202"/>
        <end position="251"/>
    </location>
</feature>
<feature type="region of interest" description="Disordered" evidence="5">
    <location>
        <begin position="370"/>
        <end position="413"/>
    </location>
</feature>
<protein>
    <submittedName>
        <fullName evidence="7 8">Myb-like protein X</fullName>
    </submittedName>
</protein>
<dbReference type="OrthoDB" id="14717at2759"/>
<dbReference type="InterPro" id="IPR006689">
    <property type="entry name" value="Small_GTPase_ARF/SAR"/>
</dbReference>
<sequence length="794" mass="89981">MGNCVSVNKKKVVPKKQITLAIVGLDNAGKTTLSSVLLGEKPDPDLAPTVGFRNVKFTNSNCDVTVFDVGGGKNIRPIWKNYFAEVYGLMFVIDSTSESRLKEARDVFKETLSNTKVAGKPVLILANKVDKEHMKETEIVRGLDIEKTVNSNNCPSKMVMVSALKGVGAKMDKEISEGLTWLLNEIKKSWETLSPRVQEDMAAQAQAQEKEREERKARVKKQREEREKAEELERTARGLPKKAESDEEDFVDGNPFKALDLAQLEKKERMLKAEKHSKDKKLNALDRGDGLRKSMGDPIIRRRSLDSSNTKRSLDDLDIIRSTNHSPEKLKAGPKMGLTSYDLEDSRATRGGNNSEVKLGALSLFGRNTRGQALPPLSQLPPESSDKKFRKKKKRLTDYNLPANSDDDTNNKENSSWNSGLFLHEPGLFSRESEVHELTPRMTKPKISKIVNTSKIDEEEESYSNQDTYDSRKLGRNSDFSRNHLTIRSSQFDSKLGKENSQKGYETFPRDLDREDSMYRRTLKHISPPSLKRFDEEKEGESSTERDDLEEVSDDNGDRFVSYQNRRNLNLAKQTKSNQIKSKKKPISREMDDDDDEEADGGYSQSSILKDTLRFPRSPRYDDDASSRDNDESPRDLHKEIRDVQQLYSSGLLNGHSSSQVKRGLSETPTKKSSDTKNKDDKFGKVDQSNRPETRRKKKRSIFRSNKLAPSDDDADSTVSDRLGSPRLVQQATKHDSLARLGNARSTQFHNNVPKEQDFSAKWGLAEELPVIEDDYTVRRIPNFDDSDADDIVF</sequence>
<evidence type="ECO:0000256" key="4">
    <source>
        <dbReference type="PIRSR" id="PIRSR606689-2"/>
    </source>
</evidence>
<feature type="binding site" evidence="3">
    <location>
        <begin position="24"/>
        <end position="31"/>
    </location>
    <ligand>
        <name>GTP</name>
        <dbReference type="ChEBI" id="CHEBI:37565"/>
    </ligand>
</feature>
<feature type="compositionally biased region" description="Basic and acidic residues" evidence="5">
    <location>
        <begin position="669"/>
        <end position="693"/>
    </location>
</feature>
<feature type="compositionally biased region" description="Basic and acidic residues" evidence="5">
    <location>
        <begin position="271"/>
        <end position="305"/>
    </location>
</feature>
<dbReference type="OMA" id="NEDAHRF"/>
<name>A0A9W3AQG0_BIOGL</name>
<organism evidence="6 7">
    <name type="scientific">Biomphalaria glabrata</name>
    <name type="common">Bloodfluke planorb</name>
    <name type="synonym">Freshwater snail</name>
    <dbReference type="NCBI Taxonomy" id="6526"/>
    <lineage>
        <taxon>Eukaryota</taxon>
        <taxon>Metazoa</taxon>
        <taxon>Spiralia</taxon>
        <taxon>Lophotrochozoa</taxon>
        <taxon>Mollusca</taxon>
        <taxon>Gastropoda</taxon>
        <taxon>Heterobranchia</taxon>
        <taxon>Euthyneura</taxon>
        <taxon>Panpulmonata</taxon>
        <taxon>Hygrophila</taxon>
        <taxon>Lymnaeoidea</taxon>
        <taxon>Planorbidae</taxon>
        <taxon>Biomphalaria</taxon>
    </lineage>
</organism>
<evidence type="ECO:0000256" key="2">
    <source>
        <dbReference type="ARBA" id="ARBA00023134"/>
    </source>
</evidence>
<feature type="compositionally biased region" description="Polar residues" evidence="5">
    <location>
        <begin position="646"/>
        <end position="661"/>
    </location>
</feature>
<evidence type="ECO:0000256" key="3">
    <source>
        <dbReference type="PIRSR" id="PIRSR606689-1"/>
    </source>
</evidence>
<keyword evidence="2 3" id="KW-0342">GTP-binding</keyword>
<keyword evidence="1 3" id="KW-0547">Nucleotide-binding</keyword>
<feature type="binding site" evidence="4">
    <location>
        <position position="49"/>
    </location>
    <ligand>
        <name>Mg(2+)</name>
        <dbReference type="ChEBI" id="CHEBI:18420"/>
    </ligand>
</feature>
<feature type="compositionally biased region" description="Acidic residues" evidence="5">
    <location>
        <begin position="591"/>
        <end position="600"/>
    </location>
</feature>
<feature type="compositionally biased region" description="Basic and acidic residues" evidence="5">
    <location>
        <begin position="611"/>
        <end position="643"/>
    </location>
</feature>
<feature type="region of interest" description="Disordered" evidence="5">
    <location>
        <begin position="457"/>
        <end position="478"/>
    </location>
</feature>
<feature type="compositionally biased region" description="Polar residues" evidence="5">
    <location>
        <begin position="562"/>
        <end position="580"/>
    </location>
</feature>
<dbReference type="PROSITE" id="PS51417">
    <property type="entry name" value="ARF"/>
    <property type="match status" value="1"/>
</dbReference>
<feature type="binding site" evidence="3">
    <location>
        <position position="71"/>
    </location>
    <ligand>
        <name>GTP</name>
        <dbReference type="ChEBI" id="CHEBI:37565"/>
    </ligand>
</feature>
<dbReference type="SMART" id="SM00177">
    <property type="entry name" value="ARF"/>
    <property type="match status" value="1"/>
</dbReference>
<dbReference type="PANTHER" id="PTHR46090:SF2">
    <property type="entry name" value="ADP-RIBOSYLATION FACTOR-LIKE PROTEIN 13B"/>
    <property type="match status" value="1"/>
</dbReference>
<dbReference type="GO" id="GO:0005525">
    <property type="term" value="F:GTP binding"/>
    <property type="evidence" value="ECO:0007669"/>
    <property type="project" value="UniProtKB-KW"/>
</dbReference>
<dbReference type="SMART" id="SM00178">
    <property type="entry name" value="SAR"/>
    <property type="match status" value="1"/>
</dbReference>
<dbReference type="Proteomes" id="UP001165740">
    <property type="component" value="Chromosome 6"/>
</dbReference>
<dbReference type="GO" id="GO:0046872">
    <property type="term" value="F:metal ion binding"/>
    <property type="evidence" value="ECO:0007669"/>
    <property type="project" value="UniProtKB-KW"/>
</dbReference>
<dbReference type="AlphaFoldDB" id="A0A9W3AQG0"/>
<evidence type="ECO:0000256" key="5">
    <source>
        <dbReference type="SAM" id="MobiDB-lite"/>
    </source>
</evidence>
<dbReference type="RefSeq" id="XP_055889505.1">
    <property type="nucleotide sequence ID" value="XM_056033530.1"/>
</dbReference>
<dbReference type="NCBIfam" id="TIGR00231">
    <property type="entry name" value="small_GTP"/>
    <property type="match status" value="1"/>
</dbReference>
<feature type="compositionally biased region" description="Basic and acidic residues" evidence="5">
    <location>
        <begin position="208"/>
        <end position="244"/>
    </location>
</feature>
<dbReference type="GeneID" id="106062818"/>
<keyword evidence="6" id="KW-1185">Reference proteome</keyword>
<feature type="compositionally biased region" description="Low complexity" evidence="5">
    <location>
        <begin position="374"/>
        <end position="383"/>
    </location>
</feature>
<proteinExistence type="predicted"/>
<dbReference type="Gene3D" id="3.40.50.300">
    <property type="entry name" value="P-loop containing nucleotide triphosphate hydrolases"/>
    <property type="match status" value="1"/>
</dbReference>
<feature type="compositionally biased region" description="Basic and acidic residues" evidence="5">
    <location>
        <begin position="532"/>
        <end position="546"/>
    </location>
</feature>
<dbReference type="PRINTS" id="PR00328">
    <property type="entry name" value="SAR1GTPBP"/>
</dbReference>
<dbReference type="PANTHER" id="PTHR46090">
    <property type="entry name" value="ADP-RIBOSYLATION FACTOR-LIKE PROTEIN 13B"/>
    <property type="match status" value="1"/>
</dbReference>
<evidence type="ECO:0000313" key="7">
    <source>
        <dbReference type="RefSeq" id="XP_055889505.1"/>
    </source>
</evidence>
<dbReference type="InterPro" id="IPR005225">
    <property type="entry name" value="Small_GTP-bd"/>
</dbReference>
<evidence type="ECO:0000256" key="1">
    <source>
        <dbReference type="ARBA" id="ARBA00022741"/>
    </source>
</evidence>
<feature type="binding site" evidence="3">
    <location>
        <begin position="127"/>
        <end position="130"/>
    </location>
    <ligand>
        <name>GTP</name>
        <dbReference type="ChEBI" id="CHEBI:37565"/>
    </ligand>
</feature>
<evidence type="ECO:0000313" key="6">
    <source>
        <dbReference type="Proteomes" id="UP001165740"/>
    </source>
</evidence>
<evidence type="ECO:0000313" key="8">
    <source>
        <dbReference type="RefSeq" id="XP_055889506.1"/>
    </source>
</evidence>
<feature type="compositionally biased region" description="Basic and acidic residues" evidence="5">
    <location>
        <begin position="508"/>
        <end position="519"/>
    </location>
</feature>
<feature type="region of interest" description="Disordered" evidence="5">
    <location>
        <begin position="491"/>
        <end position="739"/>
    </location>
</feature>